<dbReference type="PANTHER" id="PTHR43047">
    <property type="entry name" value="TWO-COMPONENT HISTIDINE PROTEIN KINASE"/>
    <property type="match status" value="1"/>
</dbReference>
<dbReference type="PANTHER" id="PTHR43047:SF72">
    <property type="entry name" value="OSMOSENSING HISTIDINE PROTEIN KINASE SLN1"/>
    <property type="match status" value="1"/>
</dbReference>
<name>A0A3M9LEU7_9EURY</name>
<dbReference type="InterPro" id="IPR036890">
    <property type="entry name" value="HATPase_C_sf"/>
</dbReference>
<sequence>MDVIDTGIGINENDIDRIFEPFTQVDSSSTRKYQGTGLGLALVKKFTEMHNGKVAVKSHPSMGSTFMVRIPRKEMRWES</sequence>
<evidence type="ECO:0000256" key="1">
    <source>
        <dbReference type="ARBA" id="ARBA00000085"/>
    </source>
</evidence>
<evidence type="ECO:0000259" key="5">
    <source>
        <dbReference type="PROSITE" id="PS50109"/>
    </source>
</evidence>
<feature type="domain" description="Histidine kinase" evidence="5">
    <location>
        <begin position="1"/>
        <end position="74"/>
    </location>
</feature>
<reference evidence="6 7" key="1">
    <citation type="submission" date="2018-10" db="EMBL/GenBank/DDBJ databases">
        <title>Cultivation of a novel Methanohalophilus strain from Kebrit Deep of the Red Sea and a genomic comparison of members of the genus Methanohalophilus.</title>
        <authorList>
            <person name="Guan Y."/>
            <person name="Ngugi D.K."/>
            <person name="Stingl U."/>
        </authorList>
    </citation>
    <scope>NUCLEOTIDE SEQUENCE [LARGE SCALE GENOMIC DNA]</scope>
    <source>
        <strain evidence="6 7">DSM 3094</strain>
    </source>
</reference>
<dbReference type="Proteomes" id="UP000267921">
    <property type="component" value="Unassembled WGS sequence"/>
</dbReference>
<dbReference type="RefSeq" id="WP_083432974.1">
    <property type="nucleotide sequence ID" value="NZ_FNMU01000005.1"/>
</dbReference>
<dbReference type="PROSITE" id="PS50109">
    <property type="entry name" value="HIS_KIN"/>
    <property type="match status" value="1"/>
</dbReference>
<dbReference type="Pfam" id="PF02518">
    <property type="entry name" value="HATPase_c"/>
    <property type="match status" value="1"/>
</dbReference>
<dbReference type="GO" id="GO:0005886">
    <property type="term" value="C:plasma membrane"/>
    <property type="evidence" value="ECO:0007669"/>
    <property type="project" value="TreeGrafter"/>
</dbReference>
<dbReference type="EMBL" id="RJJG01000001">
    <property type="protein sequence ID" value="RNI10988.1"/>
    <property type="molecule type" value="Genomic_DNA"/>
</dbReference>
<evidence type="ECO:0000256" key="4">
    <source>
        <dbReference type="ARBA" id="ARBA00022777"/>
    </source>
</evidence>
<dbReference type="GO" id="GO:0000155">
    <property type="term" value="F:phosphorelay sensor kinase activity"/>
    <property type="evidence" value="ECO:0007669"/>
    <property type="project" value="TreeGrafter"/>
</dbReference>
<dbReference type="PRINTS" id="PR00344">
    <property type="entry name" value="BCTRLSENSOR"/>
</dbReference>
<dbReference type="Gene3D" id="3.30.565.10">
    <property type="entry name" value="Histidine kinase-like ATPase, C-terminal domain"/>
    <property type="match status" value="1"/>
</dbReference>
<dbReference type="SUPFAM" id="SSF55874">
    <property type="entry name" value="ATPase domain of HSP90 chaperone/DNA topoisomerase II/histidine kinase"/>
    <property type="match status" value="1"/>
</dbReference>
<dbReference type="EC" id="2.7.13.3" evidence="2"/>
<proteinExistence type="predicted"/>
<protein>
    <recommendedName>
        <fullName evidence="2">histidine kinase</fullName>
        <ecNumber evidence="2">2.7.13.3</ecNumber>
    </recommendedName>
</protein>
<evidence type="ECO:0000313" key="7">
    <source>
        <dbReference type="Proteomes" id="UP000267921"/>
    </source>
</evidence>
<comment type="catalytic activity">
    <reaction evidence="1">
        <text>ATP + protein L-histidine = ADP + protein N-phospho-L-histidine.</text>
        <dbReference type="EC" id="2.7.13.3"/>
    </reaction>
</comment>
<evidence type="ECO:0000256" key="2">
    <source>
        <dbReference type="ARBA" id="ARBA00012438"/>
    </source>
</evidence>
<evidence type="ECO:0000313" key="6">
    <source>
        <dbReference type="EMBL" id="RNI10988.1"/>
    </source>
</evidence>
<dbReference type="InterPro" id="IPR003594">
    <property type="entry name" value="HATPase_dom"/>
</dbReference>
<organism evidence="6 7">
    <name type="scientific">Methanohalophilus halophilus</name>
    <dbReference type="NCBI Taxonomy" id="2177"/>
    <lineage>
        <taxon>Archaea</taxon>
        <taxon>Methanobacteriati</taxon>
        <taxon>Methanobacteriota</taxon>
        <taxon>Stenosarchaea group</taxon>
        <taxon>Methanomicrobia</taxon>
        <taxon>Methanosarcinales</taxon>
        <taxon>Methanosarcinaceae</taxon>
        <taxon>Methanohalophilus</taxon>
    </lineage>
</organism>
<dbReference type="InterPro" id="IPR004358">
    <property type="entry name" value="Sig_transdc_His_kin-like_C"/>
</dbReference>
<gene>
    <name evidence="6" type="ORF">EFE40_02085</name>
</gene>
<dbReference type="AlphaFoldDB" id="A0A3M9LEU7"/>
<dbReference type="GO" id="GO:0009927">
    <property type="term" value="F:histidine phosphotransfer kinase activity"/>
    <property type="evidence" value="ECO:0007669"/>
    <property type="project" value="TreeGrafter"/>
</dbReference>
<accession>A0A3M9LEU7</accession>
<dbReference type="OrthoDB" id="342253at2157"/>
<dbReference type="SMART" id="SM00387">
    <property type="entry name" value="HATPase_c"/>
    <property type="match status" value="1"/>
</dbReference>
<comment type="caution">
    <text evidence="6">The sequence shown here is derived from an EMBL/GenBank/DDBJ whole genome shotgun (WGS) entry which is preliminary data.</text>
</comment>
<keyword evidence="4 6" id="KW-0418">Kinase</keyword>
<dbReference type="InterPro" id="IPR005467">
    <property type="entry name" value="His_kinase_dom"/>
</dbReference>
<evidence type="ECO:0000256" key="3">
    <source>
        <dbReference type="ARBA" id="ARBA00022679"/>
    </source>
</evidence>
<keyword evidence="3" id="KW-0808">Transferase</keyword>